<dbReference type="GO" id="GO:0030145">
    <property type="term" value="F:manganese ion binding"/>
    <property type="evidence" value="ECO:0007669"/>
    <property type="project" value="TreeGrafter"/>
</dbReference>
<comment type="caution">
    <text evidence="2">The sequence shown here is derived from an EMBL/GenBank/DDBJ whole genome shotgun (WGS) entry which is preliminary data.</text>
</comment>
<dbReference type="AlphaFoldDB" id="A0A3S0NK01"/>
<protein>
    <submittedName>
        <fullName evidence="2">Metallophosphoesterase</fullName>
    </submittedName>
</protein>
<evidence type="ECO:0000313" key="2">
    <source>
        <dbReference type="EMBL" id="RTY39458.1"/>
    </source>
</evidence>
<dbReference type="Pfam" id="PF00149">
    <property type="entry name" value="Metallophos"/>
    <property type="match status" value="1"/>
</dbReference>
<evidence type="ECO:0000313" key="3">
    <source>
        <dbReference type="Proteomes" id="UP000279908"/>
    </source>
</evidence>
<reference evidence="2 3" key="1">
    <citation type="submission" date="2018-12" db="EMBL/GenBank/DDBJ databases">
        <authorList>
            <person name="Lunina O.N."/>
            <person name="Grouzdev D.S."/>
            <person name="Gorlenko V.M."/>
            <person name="Savvichev A.S."/>
        </authorList>
    </citation>
    <scope>NUCLEOTIDE SEQUENCE [LARGE SCALE GENOMIC DNA]</scope>
    <source>
        <strain evidence="2 3">BrKhr-17</strain>
    </source>
</reference>
<dbReference type="GO" id="GO:0008663">
    <property type="term" value="F:2',3'-cyclic-nucleotide 2'-phosphodiesterase activity"/>
    <property type="evidence" value="ECO:0007669"/>
    <property type="project" value="TreeGrafter"/>
</dbReference>
<sequence length="266" mass="28787">MAEGDALHFGILTDSHLSVEGGNAAASAEKLDRAVETMNSAGCSFLVQLGDLIAGNEQRAPEELAAATAIISKFHGKIRHLIGNHCLQLPLQTLQEVFGLQSPFYRFHAGGFRWLALDGMEVSALRPPGTPEDASALEEYLSRPENPLWCGALGSVQKAWLKKELTEARKENERVIVLCHFPLHPATTDKRHGMLWNHAEVRGILQSSGAVSACLSGHYHPGGYAFEKGIHFAVLPAAVGCTGKLREGSLIIRSPLDSTIHHLSFS</sequence>
<dbReference type="InterPro" id="IPR004843">
    <property type="entry name" value="Calcineurin-like_PHP"/>
</dbReference>
<dbReference type="GO" id="GO:0047734">
    <property type="term" value="F:CDP-glycerol diphosphatase activity"/>
    <property type="evidence" value="ECO:0007669"/>
    <property type="project" value="TreeGrafter"/>
</dbReference>
<organism evidence="2 3">
    <name type="scientific">Chlorobium phaeovibrioides</name>
    <dbReference type="NCBI Taxonomy" id="1094"/>
    <lineage>
        <taxon>Bacteria</taxon>
        <taxon>Pseudomonadati</taxon>
        <taxon>Chlorobiota</taxon>
        <taxon>Chlorobiia</taxon>
        <taxon>Chlorobiales</taxon>
        <taxon>Chlorobiaceae</taxon>
        <taxon>Chlorobium/Pelodictyon group</taxon>
        <taxon>Chlorobium</taxon>
    </lineage>
</organism>
<dbReference type="GO" id="GO:0047631">
    <property type="term" value="F:ADP-ribose diphosphatase activity"/>
    <property type="evidence" value="ECO:0007669"/>
    <property type="project" value="TreeGrafter"/>
</dbReference>
<dbReference type="RefSeq" id="WP_126383559.1">
    <property type="nucleotide sequence ID" value="NZ_RXYK01000002.1"/>
</dbReference>
<feature type="domain" description="Calcineurin-like phosphoesterase" evidence="1">
    <location>
        <begin position="8"/>
        <end position="221"/>
    </location>
</feature>
<gene>
    <name evidence="2" type="ORF">EKD02_01935</name>
</gene>
<name>A0A3S0NK01_CHLPH</name>
<proteinExistence type="predicted"/>
<dbReference type="Gene3D" id="3.60.21.10">
    <property type="match status" value="1"/>
</dbReference>
<dbReference type="InterPro" id="IPR029052">
    <property type="entry name" value="Metallo-depent_PP-like"/>
</dbReference>
<dbReference type="PANTHER" id="PTHR16509:SF8">
    <property type="entry name" value="MANGANESE-DEPENDENT ADP-RIBOSE_CDP-ALCOHOL DIPHOSPHATASE"/>
    <property type="match status" value="1"/>
</dbReference>
<accession>A0A3S0NK01</accession>
<dbReference type="PANTHER" id="PTHR16509">
    <property type="match status" value="1"/>
</dbReference>
<dbReference type="EMBL" id="RXYK01000002">
    <property type="protein sequence ID" value="RTY39458.1"/>
    <property type="molecule type" value="Genomic_DNA"/>
</dbReference>
<dbReference type="SUPFAM" id="SSF56300">
    <property type="entry name" value="Metallo-dependent phosphatases"/>
    <property type="match status" value="1"/>
</dbReference>
<evidence type="ECO:0000259" key="1">
    <source>
        <dbReference type="Pfam" id="PF00149"/>
    </source>
</evidence>
<dbReference type="Proteomes" id="UP000279908">
    <property type="component" value="Unassembled WGS sequence"/>
</dbReference>